<name>A0ABT0C7D8_THEVL</name>
<dbReference type="Pfam" id="PF22422">
    <property type="entry name" value="MGH1-like_GH"/>
    <property type="match status" value="1"/>
</dbReference>
<reference evidence="3" key="1">
    <citation type="submission" date="2021-02" db="EMBL/GenBank/DDBJ databases">
        <title>The CRISPR/cas machinery reduction and long-range gene transfer in the hot spring cyanobacterium Synechococcus.</title>
        <authorList>
            <person name="Dvorak P."/>
            <person name="Jahodarova E."/>
            <person name="Hasler P."/>
            <person name="Poulickova A."/>
        </authorList>
    </citation>
    <scope>NUCLEOTIDE SEQUENCE</scope>
    <source>
        <strain evidence="3">Rupite</strain>
    </source>
</reference>
<accession>A0ABT0C7D8</accession>
<dbReference type="EMBL" id="JAFIRA010000002">
    <property type="protein sequence ID" value="MCJ2541685.1"/>
    <property type="molecule type" value="Genomic_DNA"/>
</dbReference>
<dbReference type="RefSeq" id="WP_244348806.1">
    <property type="nucleotide sequence ID" value="NZ_JAFIRA010000002.1"/>
</dbReference>
<protein>
    <submittedName>
        <fullName evidence="3">Amylo-alpha-1,6-glucosidase</fullName>
    </submittedName>
</protein>
<organism evidence="3 4">
    <name type="scientific">Thermostichus vulcanus str. 'Rupite'</name>
    <dbReference type="NCBI Taxonomy" id="2813851"/>
    <lineage>
        <taxon>Bacteria</taxon>
        <taxon>Bacillati</taxon>
        <taxon>Cyanobacteriota</taxon>
        <taxon>Cyanophyceae</taxon>
        <taxon>Thermostichales</taxon>
        <taxon>Thermostichaceae</taxon>
        <taxon>Thermostichus</taxon>
    </lineage>
</organism>
<gene>
    <name evidence="3" type="ORF">JX360_01995</name>
</gene>
<evidence type="ECO:0000259" key="2">
    <source>
        <dbReference type="Pfam" id="PF22422"/>
    </source>
</evidence>
<keyword evidence="4" id="KW-1185">Reference proteome</keyword>
<dbReference type="InterPro" id="IPR032856">
    <property type="entry name" value="GDE_N_bis"/>
</dbReference>
<evidence type="ECO:0000313" key="3">
    <source>
        <dbReference type="EMBL" id="MCJ2541685.1"/>
    </source>
</evidence>
<comment type="caution">
    <text evidence="3">The sequence shown here is derived from an EMBL/GenBank/DDBJ whole genome shotgun (WGS) entry which is preliminary data.</text>
</comment>
<dbReference type="InterPro" id="IPR008928">
    <property type="entry name" value="6-hairpin_glycosidase_sf"/>
</dbReference>
<evidence type="ECO:0000313" key="4">
    <source>
        <dbReference type="Proteomes" id="UP000830835"/>
    </source>
</evidence>
<evidence type="ECO:0000259" key="1">
    <source>
        <dbReference type="Pfam" id="PF14742"/>
    </source>
</evidence>
<dbReference type="SUPFAM" id="SSF48208">
    <property type="entry name" value="Six-hairpin glycosidases"/>
    <property type="match status" value="1"/>
</dbReference>
<dbReference type="Proteomes" id="UP000830835">
    <property type="component" value="Unassembled WGS sequence"/>
</dbReference>
<proteinExistence type="predicted"/>
<dbReference type="InterPro" id="IPR054491">
    <property type="entry name" value="MGH1-like_GH"/>
</dbReference>
<dbReference type="InterPro" id="IPR012341">
    <property type="entry name" value="6hp_glycosidase-like_sf"/>
</dbReference>
<dbReference type="Gene3D" id="1.50.10.10">
    <property type="match status" value="1"/>
</dbReference>
<dbReference type="Pfam" id="PF14742">
    <property type="entry name" value="GDE_N_bis"/>
    <property type="match status" value="1"/>
</dbReference>
<feature type="domain" description="Putative glycogen debranching enzyme N-terminal" evidence="1">
    <location>
        <begin position="28"/>
        <end position="219"/>
    </location>
</feature>
<sequence>MPEDIIQIQEQYYIRASVSLAETRSHVLKHDNCFAVFDRLGNMRPLGIRDHGLFRDDTRFLSRLVLDLEGKQFLLLSSEVREDKDVLAVDLTNPEFTTSEGQFIGQDTLHILRTTFLWKNTAYERIRVHNYGSEAFRVPITLRFEADFADIFEVRGIRRSQRGEYLPPRVSADAVILSYRGLDGVERQTHLRFSPVPTVMGKDWVRWWVPLQPQEERDLWLTVVCSYAGEEWGSLDYEGALQLEREQRQSIRGQAAQIDTGNAQFNDWLNASRDDLVMMLTQTPHGLYPYAGVPWFSTVFGRDALITALATLWWYPDIARGVLLHLAAQQAQEEDPSRDAEPGKILHEQRRCEMAKTGEIPFGQYYGSIDSTPLFVVLAGRYIQRSGDHAFLQQLWPHIKAALTWMDTYGDPDGDGFVEYVRKAHRGLRNQGWKDSDDSIFYPDGSLAEPPLALCEVQGYVYEAKRLAADMAEALGNAEEADRLRQQARTLQEQFLKHFWCEELRGYALALDGEKKPCRVRSSNMGHCLFSGIADPAHAACIAEQMMQPDFFTGWGIRTVPEGEGRFNPMAYHNGSIWPHDNALIAAGLARYGYKTEAMRVLTGLFDATQFLELKRLPELFCGFTRRQREGPTLYPVACLPQAWASASVFLLLQACLGLEIDGQHQRVSLTRPILPLWLPHVTLRHIAVGEGSLDLGLYLQADGVGINVLGHLGNVEVVVK</sequence>
<feature type="domain" description="Mannosylglycerate hydrolase MGH1-like glycoside hydrolase" evidence="2">
    <location>
        <begin position="309"/>
        <end position="608"/>
    </location>
</feature>